<reference evidence="3 4" key="1">
    <citation type="submission" date="2020-03" db="EMBL/GenBank/DDBJ databases">
        <authorList>
            <person name="Wang L."/>
            <person name="He N."/>
            <person name="Li Y."/>
            <person name="Fang Y."/>
            <person name="Zhang F."/>
        </authorList>
    </citation>
    <scope>NUCLEOTIDE SEQUENCE [LARGE SCALE GENOMIC DNA]</scope>
    <source>
        <strain evidence="4">hsmgli-8</strain>
    </source>
</reference>
<dbReference type="EMBL" id="JAAVJI010000009">
    <property type="protein sequence ID" value="NJP02203.1"/>
    <property type="molecule type" value="Genomic_DNA"/>
</dbReference>
<dbReference type="RefSeq" id="WP_168084787.1">
    <property type="nucleotide sequence ID" value="NZ_JAAVJI010000009.1"/>
</dbReference>
<dbReference type="Gene3D" id="1.10.530.40">
    <property type="match status" value="1"/>
</dbReference>
<keyword evidence="1" id="KW-0929">Antimicrobial</keyword>
<evidence type="ECO:0000256" key="2">
    <source>
        <dbReference type="ARBA" id="ARBA00022638"/>
    </source>
</evidence>
<evidence type="ECO:0000256" key="1">
    <source>
        <dbReference type="ARBA" id="ARBA00022529"/>
    </source>
</evidence>
<evidence type="ECO:0000313" key="4">
    <source>
        <dbReference type="Proteomes" id="UP000746535"/>
    </source>
</evidence>
<dbReference type="Proteomes" id="UP000746535">
    <property type="component" value="Unassembled WGS sequence"/>
</dbReference>
<proteinExistence type="predicted"/>
<comment type="caution">
    <text evidence="3">The sequence shown here is derived from an EMBL/GenBank/DDBJ whole genome shotgun (WGS) entry which is preliminary data.</text>
</comment>
<protein>
    <recommendedName>
        <fullName evidence="5">Lysozyme</fullName>
    </recommendedName>
</protein>
<organism evidence="3 4">
    <name type="scientific">Pseudomonas quercus</name>
    <dbReference type="NCBI Taxonomy" id="2722792"/>
    <lineage>
        <taxon>Bacteria</taxon>
        <taxon>Pseudomonadati</taxon>
        <taxon>Pseudomonadota</taxon>
        <taxon>Gammaproteobacteria</taxon>
        <taxon>Pseudomonadales</taxon>
        <taxon>Pseudomonadaceae</taxon>
        <taxon>Pseudomonas</taxon>
    </lineage>
</organism>
<dbReference type="InterPro" id="IPR023346">
    <property type="entry name" value="Lysozyme-like_dom_sf"/>
</dbReference>
<name>A0ABX0YFK7_9PSED</name>
<dbReference type="SUPFAM" id="SSF53955">
    <property type="entry name" value="Lysozyme-like"/>
    <property type="match status" value="1"/>
</dbReference>
<sequence>MLNEKERKILENMLRDSEGVIDYLYQDSLGKVTIGIGNLIKNIDDMTRIDLLTQEGIKASEQQKREAYTRVYDAPGYRLDGRPLAAPYYKKYSELRMPCAEIKRQLSTSVLQFYNEIKIIFPCFDTFPHEAKLACMDMIFNLGMTALNSKWPRFKSAVKKRNWHEAAIQSYRYQLSKRRNSDIRMLFLEAHEIESKPIKIRNTG</sequence>
<keyword evidence="2" id="KW-0081">Bacteriolytic enzyme</keyword>
<gene>
    <name evidence="3" type="ORF">HBH25_15240</name>
</gene>
<evidence type="ECO:0000313" key="3">
    <source>
        <dbReference type="EMBL" id="NJP02203.1"/>
    </source>
</evidence>
<dbReference type="InterPro" id="IPR023347">
    <property type="entry name" value="Lysozyme_dom_sf"/>
</dbReference>
<keyword evidence="4" id="KW-1185">Reference proteome</keyword>
<accession>A0ABX0YFK7</accession>
<evidence type="ECO:0008006" key="5">
    <source>
        <dbReference type="Google" id="ProtNLM"/>
    </source>
</evidence>